<name>B8MS71_TALSN</name>
<dbReference type="GO" id="GO:0016853">
    <property type="term" value="F:isomerase activity"/>
    <property type="evidence" value="ECO:0007669"/>
    <property type="project" value="UniProtKB-KW"/>
</dbReference>
<evidence type="ECO:0000313" key="1">
    <source>
        <dbReference type="EMBL" id="EED12129.1"/>
    </source>
</evidence>
<dbReference type="HOGENOM" id="CLU_1070309_0_0_1"/>
<dbReference type="InterPro" id="IPR036249">
    <property type="entry name" value="Thioredoxin-like_sf"/>
</dbReference>
<dbReference type="VEuPathDB" id="FungiDB:TSTA_001970"/>
<organism evidence="1 2">
    <name type="scientific">Talaromyces stipitatus (strain ATCC 10500 / CBS 375.48 / QM 6759 / NRRL 1006)</name>
    <name type="common">Penicillium stipitatum</name>
    <dbReference type="NCBI Taxonomy" id="441959"/>
    <lineage>
        <taxon>Eukaryota</taxon>
        <taxon>Fungi</taxon>
        <taxon>Dikarya</taxon>
        <taxon>Ascomycota</taxon>
        <taxon>Pezizomycotina</taxon>
        <taxon>Eurotiomycetes</taxon>
        <taxon>Eurotiomycetidae</taxon>
        <taxon>Eurotiales</taxon>
        <taxon>Trichocomaceae</taxon>
        <taxon>Talaromyces</taxon>
        <taxon>Talaromyces sect. Talaromyces</taxon>
    </lineage>
</organism>
<dbReference type="Gene3D" id="3.40.30.10">
    <property type="entry name" value="Glutaredoxin"/>
    <property type="match status" value="1"/>
</dbReference>
<sequence>MKSFALLWKSCHTQLFDYSSIKIGHAIEARKEQRLTHVLKRVTNSFVELDEDRFAIMKTLDLPLIAVTRAKDDDSLIDLIASLANEELAEDFFVGVIPDAESTRKDSLITVFNVLDETTPKYHGPFEKHAILRFASLVSQPLIRQFDMSSLVSFMKSGLPIGMIYSANEDERKLIAQALSNVAMGYRGKVNFATVDAIKNSFALEPMGLKLDQLPAFVIQTDENIYKFSPGERITPEAIDAFVKENLFSGTMQVDRLTVQ</sequence>
<dbReference type="PhylomeDB" id="B8MS71"/>
<keyword evidence="2" id="KW-1185">Reference proteome</keyword>
<dbReference type="EMBL" id="EQ962660">
    <property type="protein sequence ID" value="EED12129.1"/>
    <property type="molecule type" value="Genomic_DNA"/>
</dbReference>
<dbReference type="OrthoDB" id="427280at2759"/>
<accession>B8MS71</accession>
<dbReference type="CDD" id="cd02982">
    <property type="entry name" value="PDI_b'_family"/>
    <property type="match status" value="1"/>
</dbReference>
<dbReference type="GeneID" id="8098788"/>
<reference evidence="2" key="1">
    <citation type="journal article" date="2015" name="Genome Announc.">
        <title>Genome sequence of the AIDS-associated pathogen Penicillium marneffei (ATCC18224) and its near taxonomic relative Talaromyces stipitatus (ATCC10500).</title>
        <authorList>
            <person name="Nierman W.C."/>
            <person name="Fedorova-Abrams N.D."/>
            <person name="Andrianopoulos A."/>
        </authorList>
    </citation>
    <scope>NUCLEOTIDE SEQUENCE [LARGE SCALE GENOMIC DNA]</scope>
    <source>
        <strain evidence="2">ATCC 10500 / CBS 375.48 / QM 6759 / NRRL 1006</strain>
    </source>
</reference>
<dbReference type="AlphaFoldDB" id="B8MS71"/>
<dbReference type="SUPFAM" id="SSF52833">
    <property type="entry name" value="Thioredoxin-like"/>
    <property type="match status" value="1"/>
</dbReference>
<proteinExistence type="predicted"/>
<evidence type="ECO:0000313" key="2">
    <source>
        <dbReference type="Proteomes" id="UP000001745"/>
    </source>
</evidence>
<dbReference type="RefSeq" id="XP_002487783.1">
    <property type="nucleotide sequence ID" value="XM_002487738.1"/>
</dbReference>
<dbReference type="STRING" id="441959.B8MS71"/>
<keyword evidence="1" id="KW-0413">Isomerase</keyword>
<dbReference type="eggNOG" id="ENOG502RUBV">
    <property type="taxonomic scope" value="Eukaryota"/>
</dbReference>
<dbReference type="InParanoid" id="B8MS71"/>
<protein>
    <submittedName>
        <fullName evidence="1">Protein disulfide-isomerase, putative</fullName>
    </submittedName>
</protein>
<dbReference type="Pfam" id="PF13848">
    <property type="entry name" value="Thioredoxin_6"/>
    <property type="match status" value="1"/>
</dbReference>
<gene>
    <name evidence="1" type="ORF">TSTA_001970</name>
</gene>
<dbReference type="Proteomes" id="UP000001745">
    <property type="component" value="Unassembled WGS sequence"/>
</dbReference>